<sequence length="123" mass="13805">METVLQEAMQADKKIDDFFALFLESDVTLASTTEVQPDGSELKPLLFHLSNDTWLCVFTALERAIPFKKEAPYCVTMKGRALLEWYPFPHGMIVNPGSAGAFELPLTGVRQLQKHFLGKDEGE</sequence>
<evidence type="ECO:0000259" key="1">
    <source>
        <dbReference type="Pfam" id="PF07179"/>
    </source>
</evidence>
<dbReference type="EMBL" id="PUHZ01000010">
    <property type="protein sequence ID" value="PQO46307.1"/>
    <property type="molecule type" value="Genomic_DNA"/>
</dbReference>
<dbReference type="InterPro" id="IPR009839">
    <property type="entry name" value="SseB_N"/>
</dbReference>
<reference evidence="2 3" key="1">
    <citation type="submission" date="2018-02" db="EMBL/GenBank/DDBJ databases">
        <title>Comparative genomes isolates from brazilian mangrove.</title>
        <authorList>
            <person name="Araujo J.E."/>
            <person name="Taketani R.G."/>
            <person name="Silva M.C.P."/>
            <person name="Loureco M.V."/>
            <person name="Andreote F.D."/>
        </authorList>
    </citation>
    <scope>NUCLEOTIDE SEQUENCE [LARGE SCALE GENOMIC DNA]</scope>
    <source>
        <strain evidence="2 3">Nap-Phe MGV</strain>
    </source>
</reference>
<evidence type="ECO:0000313" key="3">
    <source>
        <dbReference type="Proteomes" id="UP000237819"/>
    </source>
</evidence>
<proteinExistence type="predicted"/>
<dbReference type="Proteomes" id="UP000237819">
    <property type="component" value="Unassembled WGS sequence"/>
</dbReference>
<dbReference type="Pfam" id="PF07179">
    <property type="entry name" value="SseB"/>
    <property type="match status" value="1"/>
</dbReference>
<evidence type="ECO:0000313" key="2">
    <source>
        <dbReference type="EMBL" id="PQO46307.1"/>
    </source>
</evidence>
<name>A0A2S8GPF7_9BACT</name>
<organism evidence="2 3">
    <name type="scientific">Blastopirellula marina</name>
    <dbReference type="NCBI Taxonomy" id="124"/>
    <lineage>
        <taxon>Bacteria</taxon>
        <taxon>Pseudomonadati</taxon>
        <taxon>Planctomycetota</taxon>
        <taxon>Planctomycetia</taxon>
        <taxon>Pirellulales</taxon>
        <taxon>Pirellulaceae</taxon>
        <taxon>Blastopirellula</taxon>
    </lineage>
</organism>
<accession>A0A2S8GPF7</accession>
<feature type="domain" description="SseB protein N-terminal" evidence="1">
    <location>
        <begin position="3"/>
        <end position="110"/>
    </location>
</feature>
<gene>
    <name evidence="2" type="ORF">C5Y93_10000</name>
</gene>
<protein>
    <recommendedName>
        <fullName evidence="1">SseB protein N-terminal domain-containing protein</fullName>
    </recommendedName>
</protein>
<dbReference type="AlphaFoldDB" id="A0A2S8GPF7"/>
<comment type="caution">
    <text evidence="2">The sequence shown here is derived from an EMBL/GenBank/DDBJ whole genome shotgun (WGS) entry which is preliminary data.</text>
</comment>